<evidence type="ECO:0000256" key="4">
    <source>
        <dbReference type="ARBA" id="ARBA00022989"/>
    </source>
</evidence>
<dbReference type="GO" id="GO:0005886">
    <property type="term" value="C:plasma membrane"/>
    <property type="evidence" value="ECO:0007669"/>
    <property type="project" value="TreeGrafter"/>
</dbReference>
<keyword evidence="5 6" id="KW-0472">Membrane</keyword>
<organism evidence="8 9">
    <name type="scientific">Microctonus aethiopoides</name>
    <dbReference type="NCBI Taxonomy" id="144406"/>
    <lineage>
        <taxon>Eukaryota</taxon>
        <taxon>Metazoa</taxon>
        <taxon>Ecdysozoa</taxon>
        <taxon>Arthropoda</taxon>
        <taxon>Hexapoda</taxon>
        <taxon>Insecta</taxon>
        <taxon>Pterygota</taxon>
        <taxon>Neoptera</taxon>
        <taxon>Endopterygota</taxon>
        <taxon>Hymenoptera</taxon>
        <taxon>Apocrita</taxon>
        <taxon>Ichneumonoidea</taxon>
        <taxon>Braconidae</taxon>
        <taxon>Euphorinae</taxon>
        <taxon>Microctonus</taxon>
    </lineage>
</organism>
<evidence type="ECO:0000256" key="3">
    <source>
        <dbReference type="ARBA" id="ARBA00022692"/>
    </source>
</evidence>
<evidence type="ECO:0000256" key="5">
    <source>
        <dbReference type="ARBA" id="ARBA00023136"/>
    </source>
</evidence>
<protein>
    <submittedName>
        <fullName evidence="8">Uncharacterized protein</fullName>
    </submittedName>
</protein>
<proteinExistence type="inferred from homology"/>
<dbReference type="Pfam" id="PF02535">
    <property type="entry name" value="Zip"/>
    <property type="match status" value="1"/>
</dbReference>
<gene>
    <name evidence="8" type="ORF">PV328_011903</name>
</gene>
<dbReference type="AlphaFoldDB" id="A0AA39EX45"/>
<dbReference type="InterPro" id="IPR050799">
    <property type="entry name" value="ZIP_Transporter"/>
</dbReference>
<comment type="caution">
    <text evidence="8">The sequence shown here is derived from an EMBL/GenBank/DDBJ whole genome shotgun (WGS) entry which is preliminary data.</text>
</comment>
<keyword evidence="7" id="KW-0732">Signal</keyword>
<dbReference type="EMBL" id="JAQQBS010001576">
    <property type="protein sequence ID" value="KAK0157095.1"/>
    <property type="molecule type" value="Genomic_DNA"/>
</dbReference>
<evidence type="ECO:0000313" key="8">
    <source>
        <dbReference type="EMBL" id="KAK0157095.1"/>
    </source>
</evidence>
<reference evidence="8" key="1">
    <citation type="journal article" date="2023" name="bioRxiv">
        <title>Scaffold-level genome assemblies of two parasitoid biocontrol wasps reveal the parthenogenesis mechanism and an associated novel virus.</title>
        <authorList>
            <person name="Inwood S."/>
            <person name="Skelly J."/>
            <person name="Guhlin J."/>
            <person name="Harrop T."/>
            <person name="Goldson S."/>
            <person name="Dearden P."/>
        </authorList>
    </citation>
    <scope>NUCLEOTIDE SEQUENCE</scope>
    <source>
        <strain evidence="8">Irish</strain>
        <tissue evidence="8">Whole body</tissue>
    </source>
</reference>
<dbReference type="GO" id="GO:0030003">
    <property type="term" value="P:intracellular monoatomic cation homeostasis"/>
    <property type="evidence" value="ECO:0007669"/>
    <property type="project" value="TreeGrafter"/>
</dbReference>
<keyword evidence="3 6" id="KW-0812">Transmembrane</keyword>
<dbReference type="InterPro" id="IPR003689">
    <property type="entry name" value="ZIP"/>
</dbReference>
<accession>A0AA39EX45</accession>
<evidence type="ECO:0000256" key="1">
    <source>
        <dbReference type="ARBA" id="ARBA00004141"/>
    </source>
</evidence>
<evidence type="ECO:0000313" key="9">
    <source>
        <dbReference type="Proteomes" id="UP001168990"/>
    </source>
</evidence>
<comment type="similarity">
    <text evidence="2">Belongs to the ZIP transporter (TC 2.A.5) family.</text>
</comment>
<feature type="non-terminal residue" evidence="8">
    <location>
        <position position="1"/>
    </location>
</feature>
<dbReference type="PANTHER" id="PTHR12191:SF37">
    <property type="entry name" value="ZINC TRANSPORTER FOI"/>
    <property type="match status" value="1"/>
</dbReference>
<feature type="chain" id="PRO_5041205130" evidence="7">
    <location>
        <begin position="24"/>
        <end position="386"/>
    </location>
</feature>
<keyword evidence="4 6" id="KW-1133">Transmembrane helix</keyword>
<evidence type="ECO:0000256" key="2">
    <source>
        <dbReference type="ARBA" id="ARBA00006939"/>
    </source>
</evidence>
<sequence>MSQHFMTVCVLCVLCAAHTRCTAHTSNTPTSANLMIDNIASPSATKESIKTLNHMKYNQKMILSLEQDNVEHLDSVYGSLNKQNNELNTDRNGGKRKIKKNFNTEKLRNKLDNDDDKIVSININPMESPEVLERLGQIDTINLRDNSQIQSKYNYKQDKLERRRAKRHADVEERYFLKKIFDAYGDGTSLTIDGFEMMLKKLGLVKLITNIQMQSTINNTINNETIVESQRIKKVTPVDADRIDSKQKCLSQKEFLTSVLTDENLSTSTNNQTIIPGWLFERVCPVLLYHLASNSSLERNGCVLFPDNYKDISSMDEFIEEDDTRNMVQVWVYSTISIVIISLCGLLGVAVIPVMGKSYYHQLLQFLVALAIGTLCGDALIHLLPH</sequence>
<feature type="signal peptide" evidence="7">
    <location>
        <begin position="1"/>
        <end position="23"/>
    </location>
</feature>
<dbReference type="GO" id="GO:0140410">
    <property type="term" value="F:monoatomic cation:bicarbonate symporter activity"/>
    <property type="evidence" value="ECO:0007669"/>
    <property type="project" value="TreeGrafter"/>
</dbReference>
<dbReference type="Proteomes" id="UP001168990">
    <property type="component" value="Unassembled WGS sequence"/>
</dbReference>
<feature type="transmembrane region" description="Helical" evidence="6">
    <location>
        <begin position="330"/>
        <end position="352"/>
    </location>
</feature>
<reference evidence="8" key="2">
    <citation type="submission" date="2023-03" db="EMBL/GenBank/DDBJ databases">
        <authorList>
            <person name="Inwood S.N."/>
            <person name="Skelly J.G."/>
            <person name="Guhlin J."/>
            <person name="Harrop T.W.R."/>
            <person name="Goldson S.G."/>
            <person name="Dearden P.K."/>
        </authorList>
    </citation>
    <scope>NUCLEOTIDE SEQUENCE</scope>
    <source>
        <strain evidence="8">Irish</strain>
        <tissue evidence="8">Whole body</tissue>
    </source>
</reference>
<keyword evidence="9" id="KW-1185">Reference proteome</keyword>
<evidence type="ECO:0000256" key="7">
    <source>
        <dbReference type="SAM" id="SignalP"/>
    </source>
</evidence>
<feature type="transmembrane region" description="Helical" evidence="6">
    <location>
        <begin position="364"/>
        <end position="384"/>
    </location>
</feature>
<dbReference type="GO" id="GO:0005385">
    <property type="term" value="F:zinc ion transmembrane transporter activity"/>
    <property type="evidence" value="ECO:0007669"/>
    <property type="project" value="TreeGrafter"/>
</dbReference>
<comment type="subcellular location">
    <subcellularLocation>
        <location evidence="1">Membrane</location>
        <topology evidence="1">Multi-pass membrane protein</topology>
    </subcellularLocation>
</comment>
<evidence type="ECO:0000256" key="6">
    <source>
        <dbReference type="SAM" id="Phobius"/>
    </source>
</evidence>
<dbReference type="GO" id="GO:0071578">
    <property type="term" value="P:zinc ion import across plasma membrane"/>
    <property type="evidence" value="ECO:0007669"/>
    <property type="project" value="TreeGrafter"/>
</dbReference>
<dbReference type="PANTHER" id="PTHR12191">
    <property type="entry name" value="SOLUTE CARRIER FAMILY 39"/>
    <property type="match status" value="1"/>
</dbReference>
<name>A0AA39EX45_9HYME</name>